<evidence type="ECO:0000313" key="2">
    <source>
        <dbReference type="EMBL" id="MBP2295365.1"/>
    </source>
</evidence>
<proteinExistence type="predicted"/>
<organism evidence="2 3">
    <name type="scientific">Azospirillum rugosum</name>
    <dbReference type="NCBI Taxonomy" id="416170"/>
    <lineage>
        <taxon>Bacteria</taxon>
        <taxon>Pseudomonadati</taxon>
        <taxon>Pseudomonadota</taxon>
        <taxon>Alphaproteobacteria</taxon>
        <taxon>Rhodospirillales</taxon>
        <taxon>Azospirillaceae</taxon>
        <taxon>Azospirillum</taxon>
    </lineage>
</organism>
<reference evidence="2 3" key="1">
    <citation type="submission" date="2021-03" db="EMBL/GenBank/DDBJ databases">
        <title>Genomic Encyclopedia of Type Strains, Phase III (KMG-III): the genomes of soil and plant-associated and newly described type strains.</title>
        <authorList>
            <person name="Whitman W."/>
        </authorList>
    </citation>
    <scope>NUCLEOTIDE SEQUENCE [LARGE SCALE GENOMIC DNA]</scope>
    <source>
        <strain evidence="2 3">IMMIB AFH-6</strain>
    </source>
</reference>
<evidence type="ECO:0000256" key="1">
    <source>
        <dbReference type="SAM" id="MobiDB-lite"/>
    </source>
</evidence>
<feature type="region of interest" description="Disordered" evidence="1">
    <location>
        <begin position="166"/>
        <end position="187"/>
    </location>
</feature>
<dbReference type="RefSeq" id="WP_209769835.1">
    <property type="nucleotide sequence ID" value="NZ_JAGINP010000021.1"/>
</dbReference>
<sequence>MNEVQIHDESTEVAAIAGETATMAPVVNAILGTAVVAAAKRAATADVVHGIVAGLRLLRSAAEAEAGYTMAAAIDTAIRTRLLVENMSSLRTTGHEPDPVPLPAPGPNVAVSAAIFVSAAESCLTVNAHAEDNTPLELAVFAFSTQLIQQLGGVPEWRTLMRELHRPTEPRDEAPETVLPAGGATIH</sequence>
<gene>
    <name evidence="2" type="ORF">J2851_005170</name>
</gene>
<protein>
    <submittedName>
        <fullName evidence="2">Uncharacterized protein</fullName>
    </submittedName>
</protein>
<keyword evidence="3" id="KW-1185">Reference proteome</keyword>
<name>A0ABS4SS22_9PROT</name>
<evidence type="ECO:0000313" key="3">
    <source>
        <dbReference type="Proteomes" id="UP000781958"/>
    </source>
</evidence>
<dbReference type="EMBL" id="JAGINP010000021">
    <property type="protein sequence ID" value="MBP2295365.1"/>
    <property type="molecule type" value="Genomic_DNA"/>
</dbReference>
<accession>A0ABS4SS22</accession>
<comment type="caution">
    <text evidence="2">The sequence shown here is derived from an EMBL/GenBank/DDBJ whole genome shotgun (WGS) entry which is preliminary data.</text>
</comment>
<dbReference type="Proteomes" id="UP000781958">
    <property type="component" value="Unassembled WGS sequence"/>
</dbReference>